<evidence type="ECO:0000313" key="3">
    <source>
        <dbReference type="Proteomes" id="UP000008837"/>
    </source>
</evidence>
<evidence type="ECO:0008006" key="4">
    <source>
        <dbReference type="Google" id="ProtNLM"/>
    </source>
</evidence>
<gene>
    <name evidence="2" type="ORF">MGL_3442</name>
</gene>
<name>A8Q9A1_MALGO</name>
<dbReference type="PANTHER" id="PTHR13349">
    <property type="entry name" value="TRANSLATION MACHINERY-ASSOCIATED PROTEIN 16"/>
    <property type="match status" value="1"/>
</dbReference>
<dbReference type="GeneID" id="5853714"/>
<dbReference type="InterPro" id="IPR021346">
    <property type="entry name" value="Tma16"/>
</dbReference>
<dbReference type="AlphaFoldDB" id="A8Q9A1"/>
<proteinExistence type="inferred from homology"/>
<protein>
    <recommendedName>
        <fullName evidence="4">Translation machinery-associated protein 16</fullName>
    </recommendedName>
</protein>
<dbReference type="OrthoDB" id="270284at2759"/>
<reference evidence="2 3" key="1">
    <citation type="journal article" date="2007" name="Proc. Natl. Acad. Sci. U.S.A.">
        <title>Dandruff-associated Malassezia genomes reveal convergent and divergent virulence traits shared with plant and human fungal pathogens.</title>
        <authorList>
            <person name="Xu J."/>
            <person name="Saunders C.W."/>
            <person name="Hu P."/>
            <person name="Grant R.A."/>
            <person name="Boekhout T."/>
            <person name="Kuramae E.E."/>
            <person name="Kronstad J.W."/>
            <person name="Deangelis Y.M."/>
            <person name="Reeder N.L."/>
            <person name="Johnstone K.R."/>
            <person name="Leland M."/>
            <person name="Fieno A.M."/>
            <person name="Begley W.M."/>
            <person name="Sun Y."/>
            <person name="Lacey M.P."/>
            <person name="Chaudhary T."/>
            <person name="Keough T."/>
            <person name="Chu L."/>
            <person name="Sears R."/>
            <person name="Yuan B."/>
            <person name="Dawson T.L.Jr."/>
        </authorList>
    </citation>
    <scope>NUCLEOTIDE SEQUENCE [LARGE SCALE GENOMIC DNA]</scope>
    <source>
        <strain evidence="3">ATCC MYA-4612 / CBS 7966</strain>
    </source>
</reference>
<accession>A8Q9A1</accession>
<sequence>MHPNSRHAYQKARVMLRQRRLSEAKLARQRQRSAKVDRIMAFVLLLSEDKTHLPDLYSFHDFMTTFFLARHDQELAALQKEHRPGRAKSKRLAELENLIASEKREYHDGIDVPDLCDEINVGLLRQWEGDPQALPLFRFVRISGQYRDTCRVIQHGTHKLLQNDKGKSSNDESH</sequence>
<dbReference type="VEuPathDB" id="FungiDB:MGL_3442"/>
<dbReference type="InParanoid" id="A8Q9A1"/>
<dbReference type="OMA" id="FWMPDLS"/>
<keyword evidence="3" id="KW-1185">Reference proteome</keyword>
<organism evidence="2 3">
    <name type="scientific">Malassezia globosa (strain ATCC MYA-4612 / CBS 7966)</name>
    <name type="common">Dandruff-associated fungus</name>
    <dbReference type="NCBI Taxonomy" id="425265"/>
    <lineage>
        <taxon>Eukaryota</taxon>
        <taxon>Fungi</taxon>
        <taxon>Dikarya</taxon>
        <taxon>Basidiomycota</taxon>
        <taxon>Ustilaginomycotina</taxon>
        <taxon>Malasseziomycetes</taxon>
        <taxon>Malasseziales</taxon>
        <taxon>Malasseziaceae</taxon>
        <taxon>Malassezia</taxon>
    </lineage>
</organism>
<evidence type="ECO:0000313" key="2">
    <source>
        <dbReference type="EMBL" id="EDP42193.1"/>
    </source>
</evidence>
<dbReference type="Pfam" id="PF11176">
    <property type="entry name" value="Tma16"/>
    <property type="match status" value="1"/>
</dbReference>
<dbReference type="Gene3D" id="1.20.1440.170">
    <property type="entry name" value="Translation machinery-associated protein 16-like"/>
    <property type="match status" value="1"/>
</dbReference>
<dbReference type="KEGG" id="mgl:MGL_3442"/>
<dbReference type="STRING" id="425265.A8Q9A1"/>
<dbReference type="EMBL" id="AAYY01000013">
    <property type="protein sequence ID" value="EDP42193.1"/>
    <property type="molecule type" value="Genomic_DNA"/>
</dbReference>
<comment type="caution">
    <text evidence="2">The sequence shown here is derived from an EMBL/GenBank/DDBJ whole genome shotgun (WGS) entry which is preliminary data.</text>
</comment>
<evidence type="ECO:0000256" key="1">
    <source>
        <dbReference type="ARBA" id="ARBA00034127"/>
    </source>
</evidence>
<dbReference type="InterPro" id="IPR038356">
    <property type="entry name" value="Tma16_sf"/>
</dbReference>
<dbReference type="Proteomes" id="UP000008837">
    <property type="component" value="Unassembled WGS sequence"/>
</dbReference>
<dbReference type="RefSeq" id="XP_001729407.1">
    <property type="nucleotide sequence ID" value="XM_001729355.1"/>
</dbReference>
<comment type="similarity">
    <text evidence="1">Belongs to the TMA16 family.</text>
</comment>
<dbReference type="GO" id="GO:0005634">
    <property type="term" value="C:nucleus"/>
    <property type="evidence" value="ECO:0007669"/>
    <property type="project" value="TreeGrafter"/>
</dbReference>
<dbReference type="PANTHER" id="PTHR13349:SF2">
    <property type="entry name" value="TRANSLATION MACHINERY-ASSOCIATED PROTEIN 16"/>
    <property type="match status" value="1"/>
</dbReference>